<dbReference type="Proteomes" id="UP000011713">
    <property type="component" value="Unassembled WGS sequence"/>
</dbReference>
<protein>
    <recommendedName>
        <fullName evidence="8">Vesicle transport protein</fullName>
    </recommendedName>
</protein>
<evidence type="ECO:0000256" key="5">
    <source>
        <dbReference type="ARBA" id="ARBA00022989"/>
    </source>
</evidence>
<evidence type="ECO:0000256" key="4">
    <source>
        <dbReference type="ARBA" id="ARBA00022927"/>
    </source>
</evidence>
<sequence>MKIVISEAGDKVAGAACDASKKLASLTGDKKTASPPETAPRELSADSIYQSTCPSLTKKQRLTGFVSCFVLGYLVNFGSTFALVLSCNNGAKFGVTYTLGNIISLCGSGFLVGPTQQVKLMLKPIRRIATIIYLAMIVVVVIVAVAVRQMIQLDWLSGTNVNGCFVLGYLLRRKCGYRVQVFGQLHSLRTQGPYRYRE</sequence>
<name>M4BCK3_HYAAE</name>
<feature type="transmembrane region" description="Helical" evidence="8">
    <location>
        <begin position="64"/>
        <end position="85"/>
    </location>
</feature>
<dbReference type="GO" id="GO:0016020">
    <property type="term" value="C:membrane"/>
    <property type="evidence" value="ECO:0007669"/>
    <property type="project" value="UniProtKB-SubCell"/>
</dbReference>
<organism evidence="9 10">
    <name type="scientific">Hyaloperonospora arabidopsidis (strain Emoy2)</name>
    <name type="common">Downy mildew agent</name>
    <name type="synonym">Peronospora arabidopsidis</name>
    <dbReference type="NCBI Taxonomy" id="559515"/>
    <lineage>
        <taxon>Eukaryota</taxon>
        <taxon>Sar</taxon>
        <taxon>Stramenopiles</taxon>
        <taxon>Oomycota</taxon>
        <taxon>Peronosporomycetes</taxon>
        <taxon>Peronosporales</taxon>
        <taxon>Peronosporaceae</taxon>
        <taxon>Hyaloperonospora</taxon>
    </lineage>
</organism>
<feature type="transmembrane region" description="Helical" evidence="8">
    <location>
        <begin position="153"/>
        <end position="171"/>
    </location>
</feature>
<feature type="transmembrane region" description="Helical" evidence="8">
    <location>
        <begin position="125"/>
        <end position="147"/>
    </location>
</feature>
<dbReference type="PANTHER" id="PTHR23137">
    <property type="entry name" value="VESICLE TRANSPORT PROTEIN-RELATED"/>
    <property type="match status" value="1"/>
</dbReference>
<dbReference type="STRING" id="559515.M4BCK3"/>
<dbReference type="Pfam" id="PF04178">
    <property type="entry name" value="Got1"/>
    <property type="match status" value="1"/>
</dbReference>
<dbReference type="AlphaFoldDB" id="M4BCK3"/>
<dbReference type="VEuPathDB" id="FungiDB:HpaG804019"/>
<keyword evidence="10" id="KW-1185">Reference proteome</keyword>
<reference evidence="10" key="1">
    <citation type="journal article" date="2010" name="Science">
        <title>Signatures of adaptation to obligate biotrophy in the Hyaloperonospora arabidopsidis genome.</title>
        <authorList>
            <person name="Baxter L."/>
            <person name="Tripathy S."/>
            <person name="Ishaque N."/>
            <person name="Boot N."/>
            <person name="Cabral A."/>
            <person name="Kemen E."/>
            <person name="Thines M."/>
            <person name="Ah-Fong A."/>
            <person name="Anderson R."/>
            <person name="Badejoko W."/>
            <person name="Bittner-Eddy P."/>
            <person name="Boore J.L."/>
            <person name="Chibucos M.C."/>
            <person name="Coates M."/>
            <person name="Dehal P."/>
            <person name="Delehaunty K."/>
            <person name="Dong S."/>
            <person name="Downton P."/>
            <person name="Dumas B."/>
            <person name="Fabro G."/>
            <person name="Fronick C."/>
            <person name="Fuerstenberg S.I."/>
            <person name="Fulton L."/>
            <person name="Gaulin E."/>
            <person name="Govers F."/>
            <person name="Hughes L."/>
            <person name="Humphray S."/>
            <person name="Jiang R.H."/>
            <person name="Judelson H."/>
            <person name="Kamoun S."/>
            <person name="Kyung K."/>
            <person name="Meijer H."/>
            <person name="Minx P."/>
            <person name="Morris P."/>
            <person name="Nelson J."/>
            <person name="Phuntumart V."/>
            <person name="Qutob D."/>
            <person name="Rehmany A."/>
            <person name="Rougon-Cardoso A."/>
            <person name="Ryden P."/>
            <person name="Torto-Alalibo T."/>
            <person name="Studholme D."/>
            <person name="Wang Y."/>
            <person name="Win J."/>
            <person name="Wood J."/>
            <person name="Clifton S.W."/>
            <person name="Rogers J."/>
            <person name="Van den Ackerveken G."/>
            <person name="Jones J.D."/>
            <person name="McDowell J.M."/>
            <person name="Beynon J."/>
            <person name="Tyler B.M."/>
        </authorList>
    </citation>
    <scope>NUCLEOTIDE SEQUENCE [LARGE SCALE GENOMIC DNA]</scope>
    <source>
        <strain evidence="10">Emoy2</strain>
    </source>
</reference>
<dbReference type="InterPro" id="IPR011691">
    <property type="entry name" value="Vesicle_transpt_SFT2"/>
</dbReference>
<dbReference type="PANTHER" id="PTHR23137:SF6">
    <property type="entry name" value="VESICLE TRANSPORT PROTEIN"/>
    <property type="match status" value="1"/>
</dbReference>
<reference evidence="9" key="2">
    <citation type="submission" date="2015-06" db="UniProtKB">
        <authorList>
            <consortium name="EnsemblProtists"/>
        </authorList>
    </citation>
    <scope>IDENTIFICATION</scope>
    <source>
        <strain evidence="9">Emoy2</strain>
    </source>
</reference>
<dbReference type="eggNOG" id="KOG2887">
    <property type="taxonomic scope" value="Eukaryota"/>
</dbReference>
<keyword evidence="2 8" id="KW-0813">Transport</keyword>
<dbReference type="GO" id="GO:0015031">
    <property type="term" value="P:protein transport"/>
    <property type="evidence" value="ECO:0007669"/>
    <property type="project" value="UniProtKB-KW"/>
</dbReference>
<evidence type="ECO:0000256" key="3">
    <source>
        <dbReference type="ARBA" id="ARBA00022692"/>
    </source>
</evidence>
<evidence type="ECO:0000256" key="8">
    <source>
        <dbReference type="RuleBase" id="RU363111"/>
    </source>
</evidence>
<dbReference type="GO" id="GO:0012505">
    <property type="term" value="C:endomembrane system"/>
    <property type="evidence" value="ECO:0007669"/>
    <property type="project" value="UniProtKB-ARBA"/>
</dbReference>
<accession>M4BCK3</accession>
<evidence type="ECO:0000256" key="1">
    <source>
        <dbReference type="ARBA" id="ARBA00004141"/>
    </source>
</evidence>
<keyword evidence="4 8" id="KW-0653">Protein transport</keyword>
<dbReference type="HOGENOM" id="CLU_099529_2_1_1"/>
<comment type="subcellular location">
    <subcellularLocation>
        <location evidence="1 8">Membrane</location>
        <topology evidence="1 8">Multi-pass membrane protein</topology>
    </subcellularLocation>
</comment>
<evidence type="ECO:0000313" key="9">
    <source>
        <dbReference type="EnsemblProtists" id="HpaP804019"/>
    </source>
</evidence>
<evidence type="ECO:0000256" key="6">
    <source>
        <dbReference type="ARBA" id="ARBA00023136"/>
    </source>
</evidence>
<evidence type="ECO:0000313" key="10">
    <source>
        <dbReference type="Proteomes" id="UP000011713"/>
    </source>
</evidence>
<evidence type="ECO:0000256" key="2">
    <source>
        <dbReference type="ARBA" id="ARBA00022448"/>
    </source>
</evidence>
<comment type="function">
    <text evidence="8">May be involved in fusion of retrograde transport vesicles derived from an endocytic compartment with the Golgi complex.</text>
</comment>
<keyword evidence="3 8" id="KW-0812">Transmembrane</keyword>
<dbReference type="InterPro" id="IPR007305">
    <property type="entry name" value="Vesicle_transpt_Got1/SFT2"/>
</dbReference>
<keyword evidence="6 8" id="KW-0472">Membrane</keyword>
<dbReference type="EnsemblProtists" id="HpaT804019">
    <property type="protein sequence ID" value="HpaP804019"/>
    <property type="gene ID" value="HpaG804019"/>
</dbReference>
<proteinExistence type="inferred from homology"/>
<comment type="similarity">
    <text evidence="7 8">Belongs to the SFT2 family.</text>
</comment>
<dbReference type="OMA" id="CDASKKL"/>
<keyword evidence="5 8" id="KW-1133">Transmembrane helix</keyword>
<dbReference type="EMBL" id="JH598136">
    <property type="status" value="NOT_ANNOTATED_CDS"/>
    <property type="molecule type" value="Genomic_DNA"/>
</dbReference>
<feature type="transmembrane region" description="Helical" evidence="8">
    <location>
        <begin position="91"/>
        <end position="113"/>
    </location>
</feature>
<dbReference type="GO" id="GO:0005737">
    <property type="term" value="C:cytoplasm"/>
    <property type="evidence" value="ECO:0007669"/>
    <property type="project" value="UniProtKB-ARBA"/>
</dbReference>
<evidence type="ECO:0000256" key="7">
    <source>
        <dbReference type="ARBA" id="ARBA00025800"/>
    </source>
</evidence>
<dbReference type="InParanoid" id="M4BCK3"/>
<dbReference type="GO" id="GO:0016192">
    <property type="term" value="P:vesicle-mediated transport"/>
    <property type="evidence" value="ECO:0007669"/>
    <property type="project" value="InterPro"/>
</dbReference>